<comment type="caution">
    <text evidence="6">The sequence shown here is derived from an EMBL/GenBank/DDBJ whole genome shotgun (WGS) entry which is preliminary data.</text>
</comment>
<feature type="region of interest" description="Disordered" evidence="3">
    <location>
        <begin position="1"/>
        <end position="54"/>
    </location>
</feature>
<dbReference type="GO" id="GO:0008758">
    <property type="term" value="F:UDP-2,3-diacylglucosamine hydrolase activity"/>
    <property type="evidence" value="ECO:0007669"/>
    <property type="project" value="TreeGrafter"/>
</dbReference>
<feature type="compositionally biased region" description="Pro residues" evidence="3">
    <location>
        <begin position="559"/>
        <end position="585"/>
    </location>
</feature>
<gene>
    <name evidence="6" type="ORF">HNR21_001838</name>
</gene>
<dbReference type="SUPFAM" id="SSF56300">
    <property type="entry name" value="Metallo-dependent phosphatases"/>
    <property type="match status" value="1"/>
</dbReference>
<evidence type="ECO:0000256" key="2">
    <source>
        <dbReference type="ARBA" id="ARBA00022801"/>
    </source>
</evidence>
<feature type="transmembrane region" description="Helical" evidence="4">
    <location>
        <begin position="74"/>
        <end position="93"/>
    </location>
</feature>
<feature type="compositionally biased region" description="Low complexity" evidence="3">
    <location>
        <begin position="26"/>
        <end position="45"/>
    </location>
</feature>
<dbReference type="AlphaFoldDB" id="A0A7W3R7T2"/>
<name>A0A7W3R7T2_9ACTN</name>
<protein>
    <submittedName>
        <fullName evidence="6">Putative MPP superfamily phosphohydrolase</fullName>
    </submittedName>
</protein>
<dbReference type="Pfam" id="PF00149">
    <property type="entry name" value="Metallophos"/>
    <property type="match status" value="1"/>
</dbReference>
<keyword evidence="7" id="KW-1185">Reference proteome</keyword>
<dbReference type="GO" id="GO:0009245">
    <property type="term" value="P:lipid A biosynthetic process"/>
    <property type="evidence" value="ECO:0007669"/>
    <property type="project" value="TreeGrafter"/>
</dbReference>
<keyword evidence="2 6" id="KW-0378">Hydrolase</keyword>
<evidence type="ECO:0000256" key="1">
    <source>
        <dbReference type="ARBA" id="ARBA00022723"/>
    </source>
</evidence>
<dbReference type="InterPro" id="IPR004843">
    <property type="entry name" value="Calcineurin-like_PHP"/>
</dbReference>
<dbReference type="Proteomes" id="UP000539313">
    <property type="component" value="Unassembled WGS sequence"/>
</dbReference>
<evidence type="ECO:0000313" key="7">
    <source>
        <dbReference type="Proteomes" id="UP000539313"/>
    </source>
</evidence>
<keyword evidence="4" id="KW-1133">Transmembrane helix</keyword>
<evidence type="ECO:0000259" key="5">
    <source>
        <dbReference type="Pfam" id="PF00149"/>
    </source>
</evidence>
<feature type="compositionally biased region" description="Basic residues" evidence="3">
    <location>
        <begin position="1"/>
        <end position="10"/>
    </location>
</feature>
<feature type="transmembrane region" description="Helical" evidence="4">
    <location>
        <begin position="204"/>
        <end position="225"/>
    </location>
</feature>
<evidence type="ECO:0000256" key="3">
    <source>
        <dbReference type="SAM" id="MobiDB-lite"/>
    </source>
</evidence>
<dbReference type="EMBL" id="JACJII010000001">
    <property type="protein sequence ID" value="MBA9002956.1"/>
    <property type="molecule type" value="Genomic_DNA"/>
</dbReference>
<keyword evidence="4" id="KW-0472">Membrane</keyword>
<evidence type="ECO:0000313" key="6">
    <source>
        <dbReference type="EMBL" id="MBA9002956.1"/>
    </source>
</evidence>
<keyword evidence="1" id="KW-0479">Metal-binding</keyword>
<evidence type="ECO:0000256" key="4">
    <source>
        <dbReference type="SAM" id="Phobius"/>
    </source>
</evidence>
<organism evidence="6 7">
    <name type="scientific">Thermomonospora cellulosilytica</name>
    <dbReference type="NCBI Taxonomy" id="1411118"/>
    <lineage>
        <taxon>Bacteria</taxon>
        <taxon>Bacillati</taxon>
        <taxon>Actinomycetota</taxon>
        <taxon>Actinomycetes</taxon>
        <taxon>Streptosporangiales</taxon>
        <taxon>Thermomonosporaceae</taxon>
        <taxon>Thermomonospora</taxon>
    </lineage>
</organism>
<dbReference type="InterPro" id="IPR029052">
    <property type="entry name" value="Metallo-depent_PP-like"/>
</dbReference>
<keyword evidence="4" id="KW-0812">Transmembrane</keyword>
<dbReference type="PANTHER" id="PTHR31302:SF31">
    <property type="entry name" value="PHOSPHODIESTERASE YAEI"/>
    <property type="match status" value="1"/>
</dbReference>
<dbReference type="GO" id="GO:0046872">
    <property type="term" value="F:metal ion binding"/>
    <property type="evidence" value="ECO:0007669"/>
    <property type="project" value="UniProtKB-KW"/>
</dbReference>
<dbReference type="GO" id="GO:0016020">
    <property type="term" value="C:membrane"/>
    <property type="evidence" value="ECO:0007669"/>
    <property type="project" value="GOC"/>
</dbReference>
<dbReference type="InterPro" id="IPR051158">
    <property type="entry name" value="Metallophosphoesterase_sf"/>
</dbReference>
<dbReference type="PANTHER" id="PTHR31302">
    <property type="entry name" value="TRANSMEMBRANE PROTEIN WITH METALLOPHOSPHOESTERASE DOMAIN-RELATED"/>
    <property type="match status" value="1"/>
</dbReference>
<reference evidence="6 7" key="1">
    <citation type="submission" date="2020-08" db="EMBL/GenBank/DDBJ databases">
        <title>Sequencing the genomes of 1000 actinobacteria strains.</title>
        <authorList>
            <person name="Klenk H.-P."/>
        </authorList>
    </citation>
    <scope>NUCLEOTIDE SEQUENCE [LARGE SCALE GENOMIC DNA]</scope>
    <source>
        <strain evidence="6 7">DSM 45823</strain>
    </source>
</reference>
<dbReference type="RefSeq" id="WP_312880932.1">
    <property type="nucleotide sequence ID" value="NZ_JACJII010000001.1"/>
</dbReference>
<dbReference type="Gene3D" id="3.60.21.10">
    <property type="match status" value="1"/>
</dbReference>
<accession>A0A7W3R7T2</accession>
<feature type="transmembrane region" description="Helical" evidence="4">
    <location>
        <begin position="174"/>
        <end position="197"/>
    </location>
</feature>
<proteinExistence type="predicted"/>
<feature type="region of interest" description="Disordered" evidence="3">
    <location>
        <begin position="525"/>
        <end position="585"/>
    </location>
</feature>
<feature type="domain" description="Calcineurin-like phosphoesterase" evidence="5">
    <location>
        <begin position="290"/>
        <end position="455"/>
    </location>
</feature>
<sequence length="585" mass="62441">MLLGRFRRRQSPPTAADPAAPPEPPAAESGPAEPGAAEDGPAETGSAGPATRGGRIRAVRAWTARVRRRRASRVAAVVVVGLAGGMIGMLLGGRVETPVGPADVSLSIRPSWNGGTTVQIPPLGSLQLDSHWGPVRLNAQIAELHAEPARRLIEQDGELDRLAETVDDEVRHGVVVLIVRAAVFAMVFAFLAGLLVFRSWRRALLSMGAGAGGLVAICLLAYGTFNPQSISEPRYTGLLANAPQVVGDVENIVERFSHYRAQLARLVGNVSRLYAATSTLPTYEPDPSTLRVVHVSDIHLNPAAWDVIRSVSTQFQADLIIDTGDLTDHGSSPEDRFVEGIEDLEIPYVFVRGNHDSDDTQESVADQKNAIVLDNETREIAGLRIYGVGDPRFTPDKTTRDDNVTAAQLKVLGAQQATSLRAAGPAPDLVAVHDPNQAEAFSGSTPLILSGHTHRRSTKLLPTGTRLFVQGSTGGAGLRGLENEEPTPIELSVLYFNRATKRLQGWDDLRLGGLGLTSALIERHLEPDPNRTITPPAPTGATAPTPTQWPSLDPTEWPTRPPTQTPTPTTPPATTPPPTSSPARP</sequence>